<dbReference type="Pfam" id="PF03517">
    <property type="entry name" value="Voldacs"/>
    <property type="match status" value="1"/>
</dbReference>
<dbReference type="VEuPathDB" id="ToxoDB:EBH_0000560"/>
<keyword evidence="5" id="KW-0539">Nucleus</keyword>
<evidence type="ECO:0000256" key="2">
    <source>
        <dbReference type="ARBA" id="ARBA00004496"/>
    </source>
</evidence>
<evidence type="ECO:0000256" key="5">
    <source>
        <dbReference type="ARBA" id="ARBA00023242"/>
    </source>
</evidence>
<dbReference type="EMBL" id="HG712732">
    <property type="protein sequence ID" value="CDJ51311.1"/>
    <property type="molecule type" value="Genomic_DNA"/>
</dbReference>
<dbReference type="GO" id="GO:0045292">
    <property type="term" value="P:mRNA cis splicing, via spliceosome"/>
    <property type="evidence" value="ECO:0007669"/>
    <property type="project" value="TreeGrafter"/>
</dbReference>
<dbReference type="GO" id="GO:0005829">
    <property type="term" value="C:cytosol"/>
    <property type="evidence" value="ECO:0007669"/>
    <property type="project" value="InterPro"/>
</dbReference>
<evidence type="ECO:0000256" key="3">
    <source>
        <dbReference type="ARBA" id="ARBA00007054"/>
    </source>
</evidence>
<gene>
    <name evidence="6" type="ORF">EBH_0000560</name>
</gene>
<evidence type="ECO:0000313" key="6">
    <source>
        <dbReference type="EMBL" id="CDJ51311.1"/>
    </source>
</evidence>
<dbReference type="AlphaFoldDB" id="U6LMB0"/>
<dbReference type="GO" id="GO:0034715">
    <property type="term" value="C:pICln-Sm protein complex"/>
    <property type="evidence" value="ECO:0007669"/>
    <property type="project" value="InterPro"/>
</dbReference>
<organism evidence="6 7">
    <name type="scientific">Eimeria brunetti</name>
    <dbReference type="NCBI Taxonomy" id="51314"/>
    <lineage>
        <taxon>Eukaryota</taxon>
        <taxon>Sar</taxon>
        <taxon>Alveolata</taxon>
        <taxon>Apicomplexa</taxon>
        <taxon>Conoidasida</taxon>
        <taxon>Coccidia</taxon>
        <taxon>Eucoccidiorida</taxon>
        <taxon>Eimeriorina</taxon>
        <taxon>Eimeriidae</taxon>
        <taxon>Eimeria</taxon>
    </lineage>
</organism>
<dbReference type="GO" id="GO:0034709">
    <property type="term" value="C:methylosome"/>
    <property type="evidence" value="ECO:0007669"/>
    <property type="project" value="InterPro"/>
</dbReference>
<dbReference type="GO" id="GO:0006884">
    <property type="term" value="P:cell volume homeostasis"/>
    <property type="evidence" value="ECO:0007669"/>
    <property type="project" value="InterPro"/>
</dbReference>
<reference evidence="6" key="1">
    <citation type="submission" date="2013-10" db="EMBL/GenBank/DDBJ databases">
        <title>Genomic analysis of the causative agents of coccidiosis in chickens.</title>
        <authorList>
            <person name="Reid A.J."/>
            <person name="Blake D."/>
            <person name="Billington K."/>
            <person name="Browne H."/>
            <person name="Dunn M."/>
            <person name="Hung S."/>
            <person name="Kawahara F."/>
            <person name="Miranda-Saavedra D."/>
            <person name="Mourier T."/>
            <person name="Nagra H."/>
            <person name="Otto T.D."/>
            <person name="Rawlings N."/>
            <person name="Sanchez A."/>
            <person name="Sanders M."/>
            <person name="Subramaniam C."/>
            <person name="Tay Y."/>
            <person name="Dear P."/>
            <person name="Doerig C."/>
            <person name="Gruber A."/>
            <person name="Parkinson J."/>
            <person name="Shirley M."/>
            <person name="Wan K.L."/>
            <person name="Berriman M."/>
            <person name="Tomley F."/>
            <person name="Pain A."/>
        </authorList>
    </citation>
    <scope>NUCLEOTIDE SEQUENCE [LARGE SCALE GENOMIC DNA]</scope>
    <source>
        <strain evidence="6">Houghton</strain>
    </source>
</reference>
<dbReference type="InterPro" id="IPR039924">
    <property type="entry name" value="ICln/Lot5/Saf5"/>
</dbReference>
<proteinExistence type="inferred from homology"/>
<dbReference type="PANTHER" id="PTHR21399:SF0">
    <property type="entry name" value="METHYLOSOME SUBUNIT PICLN"/>
    <property type="match status" value="1"/>
</dbReference>
<evidence type="ECO:0000313" key="7">
    <source>
        <dbReference type="Proteomes" id="UP000030750"/>
    </source>
</evidence>
<dbReference type="GO" id="GO:0005681">
    <property type="term" value="C:spliceosomal complex"/>
    <property type="evidence" value="ECO:0007669"/>
    <property type="project" value="TreeGrafter"/>
</dbReference>
<dbReference type="OrthoDB" id="19714at2759"/>
<evidence type="ECO:0000256" key="4">
    <source>
        <dbReference type="ARBA" id="ARBA00022490"/>
    </source>
</evidence>
<dbReference type="InterPro" id="IPR011993">
    <property type="entry name" value="PH-like_dom_sf"/>
</dbReference>
<dbReference type="GO" id="GO:0000387">
    <property type="term" value="P:spliceosomal snRNP assembly"/>
    <property type="evidence" value="ECO:0007669"/>
    <property type="project" value="InterPro"/>
</dbReference>
<comment type="subcellular location">
    <subcellularLocation>
        <location evidence="2">Cytoplasm</location>
    </subcellularLocation>
    <subcellularLocation>
        <location evidence="1">Nucleus</location>
    </subcellularLocation>
</comment>
<protein>
    <submittedName>
        <fullName evidence="6">Chloride channel, nucleotide-sensitive, 1A, putative</fullName>
    </submittedName>
</protein>
<comment type="similarity">
    <text evidence="3">Belongs to the pICln (TC 1.A.47) family.</text>
</comment>
<dbReference type="GO" id="GO:0005886">
    <property type="term" value="C:plasma membrane"/>
    <property type="evidence" value="ECO:0007669"/>
    <property type="project" value="InterPro"/>
</dbReference>
<reference evidence="6" key="2">
    <citation type="submission" date="2013-10" db="EMBL/GenBank/DDBJ databases">
        <authorList>
            <person name="Aslett M."/>
        </authorList>
    </citation>
    <scope>NUCLEOTIDE SEQUENCE [LARGE SCALE GENOMIC DNA]</scope>
    <source>
        <strain evidence="6">Houghton</strain>
    </source>
</reference>
<dbReference type="InterPro" id="IPR003521">
    <property type="entry name" value="ICln"/>
</dbReference>
<dbReference type="Gene3D" id="2.30.29.30">
    <property type="entry name" value="Pleckstrin-homology domain (PH domain)/Phosphotyrosine-binding domain (PTB)"/>
    <property type="match status" value="1"/>
</dbReference>
<name>U6LMB0_9EIME</name>
<keyword evidence="7" id="KW-1185">Reference proteome</keyword>
<keyword evidence="4" id="KW-0963">Cytoplasm</keyword>
<accession>U6LMB0</accession>
<dbReference type="PRINTS" id="PR01348">
    <property type="entry name" value="ICLNCHANNEL"/>
</dbReference>
<evidence type="ECO:0000256" key="1">
    <source>
        <dbReference type="ARBA" id="ARBA00004123"/>
    </source>
</evidence>
<sequence>MMARAPHRTTSGDLELQDNEAIGIRVPCASVVIGGKDSGRGELFVTSQRVAWLSDNGPSFALAYVSIVLHALSTDPQACDRPCLYCQIKGEALPDIPNGNPVGISTSDSAEASEDAEGVAHDDPMVELKFIPDDSSCLQRLFTVMSDMAALHPDPDSGALDGDEDELYDEAALRRQGWEFVENDGDAAGGNGGVDA</sequence>
<dbReference type="Proteomes" id="UP000030750">
    <property type="component" value="Unassembled WGS sequence"/>
</dbReference>
<dbReference type="PANTHER" id="PTHR21399">
    <property type="entry name" value="CHLORIDE CONDUCTANCE REGULATORY PROTEIN ICLN"/>
    <property type="match status" value="1"/>
</dbReference>
<dbReference type="GO" id="GO:0006821">
    <property type="term" value="P:chloride transport"/>
    <property type="evidence" value="ECO:0007669"/>
    <property type="project" value="InterPro"/>
</dbReference>